<dbReference type="EMBL" id="ML979146">
    <property type="protein sequence ID" value="KAF1911187.1"/>
    <property type="molecule type" value="Genomic_DNA"/>
</dbReference>
<dbReference type="PANTHER" id="PTHR36587">
    <property type="entry name" value="EXPRESSION SITE-ASSOCIATED GENE 3 (ESAG3)-LIKE PROTEIN"/>
    <property type="match status" value="1"/>
</dbReference>
<dbReference type="Proteomes" id="UP000800096">
    <property type="component" value="Unassembled WGS sequence"/>
</dbReference>
<evidence type="ECO:0000313" key="1">
    <source>
        <dbReference type="EMBL" id="KAF1911187.1"/>
    </source>
</evidence>
<proteinExistence type="predicted"/>
<protein>
    <submittedName>
        <fullName evidence="1">Uncharacterized protein</fullName>
    </submittedName>
</protein>
<dbReference type="CDD" id="cd22997">
    <property type="entry name" value="GT_LH"/>
    <property type="match status" value="1"/>
</dbReference>
<dbReference type="PANTHER" id="PTHR36587:SF2">
    <property type="entry name" value="EXPRESSION SITE-ASSOCIATED GENE 3 (ESAG3)-LIKE PROTEIN"/>
    <property type="match status" value="1"/>
</dbReference>
<reference evidence="1" key="1">
    <citation type="journal article" date="2020" name="Stud. Mycol.">
        <title>101 Dothideomycetes genomes: a test case for predicting lifestyles and emergence of pathogens.</title>
        <authorList>
            <person name="Haridas S."/>
            <person name="Albert R."/>
            <person name="Binder M."/>
            <person name="Bloem J."/>
            <person name="Labutti K."/>
            <person name="Salamov A."/>
            <person name="Andreopoulos B."/>
            <person name="Baker S."/>
            <person name="Barry K."/>
            <person name="Bills G."/>
            <person name="Bluhm B."/>
            <person name="Cannon C."/>
            <person name="Castanera R."/>
            <person name="Culley D."/>
            <person name="Daum C."/>
            <person name="Ezra D."/>
            <person name="Gonzalez J."/>
            <person name="Henrissat B."/>
            <person name="Kuo A."/>
            <person name="Liang C."/>
            <person name="Lipzen A."/>
            <person name="Lutzoni F."/>
            <person name="Magnuson J."/>
            <person name="Mondo S."/>
            <person name="Nolan M."/>
            <person name="Ohm R."/>
            <person name="Pangilinan J."/>
            <person name="Park H.-J."/>
            <person name="Ramirez L."/>
            <person name="Alfaro M."/>
            <person name="Sun H."/>
            <person name="Tritt A."/>
            <person name="Yoshinaga Y."/>
            <person name="Zwiers L.-H."/>
            <person name="Turgeon B."/>
            <person name="Goodwin S."/>
            <person name="Spatafora J."/>
            <person name="Crous P."/>
            <person name="Grigoriev I."/>
        </authorList>
    </citation>
    <scope>NUCLEOTIDE SEQUENCE</scope>
    <source>
        <strain evidence="1">HMLAC05119</strain>
    </source>
</reference>
<evidence type="ECO:0000313" key="2">
    <source>
        <dbReference type="Proteomes" id="UP000800096"/>
    </source>
</evidence>
<dbReference type="AlphaFoldDB" id="A0A6A5QA57"/>
<dbReference type="OrthoDB" id="422736at2759"/>
<gene>
    <name evidence="1" type="ORF">BDU57DRAFT_524953</name>
</gene>
<keyword evidence="2" id="KW-1185">Reference proteome</keyword>
<sequence>MPHMPISWIQSLKDVGSAAVQWVATRRGRTMVMAVVLMVVLLGLGGVHHREAISSRYHSLSSTYPWRTHMPHIPSIIQTPFKTPSNMTLRLENGELAHVPQQLKKTTPNFHLVMPAQKDTDAFCKTTLSSMILNYPPPTIVNLNRTFENDAQWARDTLLGIRDYLENGQYVQNEDLVLIVDGESSWFQLPSDVIIKQYARVLEDANARLLEHYGADENGYQRFNQTIVFGAEKMCEDEDMACKYAPPSMLPANLYGKEKDFDIADRPVRYLNAKVLMGPAKDLKVLYQVAAEKLHLKHGQSQTIQSIFTTLFGEQQLIRNAVMKNRTINNSPVTKLKYFLGGKKAKLQSQAERESMNTQTKRHEFSIGLDYTHTLFQPFAYCNKDELLPLLHRNSTDLSKYQHSTSWSKHLDLPAPLHESSPPFWRLDLAKNNPSPNEKPAYIDKLAINSSLDSLPKRKIPWSNVPLVQNTYTGSIPAILLNDPSAASRLAHPDHDPPTANITFEQLWFSPFRRALLRNYFRTPQSPVGYHNSLVGGDRTWDSRGGRGGIWTATESAWLPWGEVDGVCGSVNQLKEVFGDGQGVWLHEIKDGGGVQERVG</sequence>
<accession>A0A6A5QA57</accession>
<name>A0A6A5QA57_AMPQU</name>
<organism evidence="1 2">
    <name type="scientific">Ampelomyces quisqualis</name>
    <name type="common">Powdery mildew agent</name>
    <dbReference type="NCBI Taxonomy" id="50730"/>
    <lineage>
        <taxon>Eukaryota</taxon>
        <taxon>Fungi</taxon>
        <taxon>Dikarya</taxon>
        <taxon>Ascomycota</taxon>
        <taxon>Pezizomycotina</taxon>
        <taxon>Dothideomycetes</taxon>
        <taxon>Pleosporomycetidae</taxon>
        <taxon>Pleosporales</taxon>
        <taxon>Pleosporineae</taxon>
        <taxon>Phaeosphaeriaceae</taxon>
        <taxon>Ampelomyces</taxon>
    </lineage>
</organism>